<reference evidence="2 3" key="1">
    <citation type="submission" date="2019-06" db="EMBL/GenBank/DDBJ databases">
        <title>A novel bacterium of genus Marinomonas, isolated from coastal sand.</title>
        <authorList>
            <person name="Huang H."/>
            <person name="Mo K."/>
            <person name="Hu Y."/>
        </authorList>
    </citation>
    <scope>NUCLEOTIDE SEQUENCE [LARGE SCALE GENOMIC DNA]</scope>
    <source>
        <strain evidence="2 3">HB171799</strain>
    </source>
</reference>
<proteinExistence type="predicted"/>
<sequence>MKKIVAAALVLGATSASAAGQFSTLITYDAVFSQPSTATGTTTTVLNTAVEYVFPRSLSLYGGFAFIMRDSFESAINYGVRFYSPTPLFNWGGSTPVWSYLGLGYYLVDNNAYYPEAGLRVATSNNTRMDIFLKVFNSDNTAYDKMATIGVGLAF</sequence>
<evidence type="ECO:0000313" key="3">
    <source>
        <dbReference type="Proteomes" id="UP000315901"/>
    </source>
</evidence>
<dbReference type="Proteomes" id="UP000315901">
    <property type="component" value="Unassembled WGS sequence"/>
</dbReference>
<accession>A0A501WN71</accession>
<comment type="caution">
    <text evidence="2">The sequence shown here is derived from an EMBL/GenBank/DDBJ whole genome shotgun (WGS) entry which is preliminary data.</text>
</comment>
<organism evidence="2 3">
    <name type="scientific">Maribrevibacterium harenarium</name>
    <dbReference type="NCBI Taxonomy" id="2589817"/>
    <lineage>
        <taxon>Bacteria</taxon>
        <taxon>Pseudomonadati</taxon>
        <taxon>Pseudomonadota</taxon>
        <taxon>Gammaproteobacteria</taxon>
        <taxon>Oceanospirillales</taxon>
        <taxon>Oceanospirillaceae</taxon>
        <taxon>Maribrevibacterium</taxon>
    </lineage>
</organism>
<dbReference type="AlphaFoldDB" id="A0A501WN71"/>
<feature type="chain" id="PRO_5021451904" description="Outer membrane protein beta-barrel domain-containing protein" evidence="1">
    <location>
        <begin position="19"/>
        <end position="155"/>
    </location>
</feature>
<name>A0A501WN71_9GAMM</name>
<keyword evidence="3" id="KW-1185">Reference proteome</keyword>
<evidence type="ECO:0000313" key="2">
    <source>
        <dbReference type="EMBL" id="TPE50879.1"/>
    </source>
</evidence>
<dbReference type="OrthoDB" id="6103802at2"/>
<dbReference type="RefSeq" id="WP_140588915.1">
    <property type="nucleotide sequence ID" value="NZ_VFRR01000017.1"/>
</dbReference>
<evidence type="ECO:0008006" key="4">
    <source>
        <dbReference type="Google" id="ProtNLM"/>
    </source>
</evidence>
<protein>
    <recommendedName>
        <fullName evidence="4">Outer membrane protein beta-barrel domain-containing protein</fullName>
    </recommendedName>
</protein>
<gene>
    <name evidence="2" type="ORF">FJM67_09980</name>
</gene>
<evidence type="ECO:0000256" key="1">
    <source>
        <dbReference type="SAM" id="SignalP"/>
    </source>
</evidence>
<feature type="signal peptide" evidence="1">
    <location>
        <begin position="1"/>
        <end position="18"/>
    </location>
</feature>
<dbReference type="EMBL" id="VFRR01000017">
    <property type="protein sequence ID" value="TPE50879.1"/>
    <property type="molecule type" value="Genomic_DNA"/>
</dbReference>
<keyword evidence="1" id="KW-0732">Signal</keyword>